<dbReference type="AlphaFoldDB" id="A0A9W4SB99"/>
<keyword evidence="3" id="KW-1185">Reference proteome</keyword>
<dbReference type="EMBL" id="CAMKVN010000046">
    <property type="protein sequence ID" value="CAI2162659.1"/>
    <property type="molecule type" value="Genomic_DNA"/>
</dbReference>
<proteinExistence type="predicted"/>
<comment type="caution">
    <text evidence="2">The sequence shown here is derived from an EMBL/GenBank/DDBJ whole genome shotgun (WGS) entry which is preliminary data.</text>
</comment>
<feature type="coiled-coil region" evidence="1">
    <location>
        <begin position="40"/>
        <end position="81"/>
    </location>
</feature>
<evidence type="ECO:0000313" key="3">
    <source>
        <dbReference type="Proteomes" id="UP001153678"/>
    </source>
</evidence>
<protein>
    <submittedName>
        <fullName evidence="2">6809_t:CDS:1</fullName>
    </submittedName>
</protein>
<keyword evidence="1" id="KW-0175">Coiled coil</keyword>
<evidence type="ECO:0000256" key="1">
    <source>
        <dbReference type="SAM" id="Coils"/>
    </source>
</evidence>
<gene>
    <name evidence="2" type="ORF">FWILDA_LOCUS670</name>
</gene>
<sequence length="83" mass="9510">MDNLLLTALILRLTANMLKTKLELLVKEFSTLKAKITTKLHTQQQTISESNRKLELATKENSENEKLLEQLAQEFKALAEQLN</sequence>
<dbReference type="Proteomes" id="UP001153678">
    <property type="component" value="Unassembled WGS sequence"/>
</dbReference>
<reference evidence="2" key="1">
    <citation type="submission" date="2022-08" db="EMBL/GenBank/DDBJ databases">
        <authorList>
            <person name="Kallberg Y."/>
            <person name="Tangrot J."/>
            <person name="Rosling A."/>
        </authorList>
    </citation>
    <scope>NUCLEOTIDE SEQUENCE</scope>
    <source>
        <strain evidence="2">Wild A</strain>
    </source>
</reference>
<accession>A0A9W4SB99</accession>
<organism evidence="2 3">
    <name type="scientific">Funneliformis geosporum</name>
    <dbReference type="NCBI Taxonomy" id="1117311"/>
    <lineage>
        <taxon>Eukaryota</taxon>
        <taxon>Fungi</taxon>
        <taxon>Fungi incertae sedis</taxon>
        <taxon>Mucoromycota</taxon>
        <taxon>Glomeromycotina</taxon>
        <taxon>Glomeromycetes</taxon>
        <taxon>Glomerales</taxon>
        <taxon>Glomeraceae</taxon>
        <taxon>Funneliformis</taxon>
    </lineage>
</organism>
<evidence type="ECO:0000313" key="2">
    <source>
        <dbReference type="EMBL" id="CAI2162659.1"/>
    </source>
</evidence>
<name>A0A9W4SB99_9GLOM</name>
<dbReference type="OrthoDB" id="2441336at2759"/>